<dbReference type="InterPro" id="IPR051357">
    <property type="entry name" value="H3K9_HMTase_SUVAR3-9"/>
</dbReference>
<dbReference type="Gene3D" id="2.30.280.10">
    <property type="entry name" value="SRA-YDG"/>
    <property type="match status" value="1"/>
</dbReference>
<dbReference type="Pfam" id="PF05033">
    <property type="entry name" value="Pre-SET"/>
    <property type="match status" value="1"/>
</dbReference>
<evidence type="ECO:0000256" key="7">
    <source>
        <dbReference type="ARBA" id="ARBA00023242"/>
    </source>
</evidence>
<feature type="compositionally biased region" description="Polar residues" evidence="10">
    <location>
        <begin position="151"/>
        <end position="163"/>
    </location>
</feature>
<feature type="region of interest" description="Disordered" evidence="10">
    <location>
        <begin position="243"/>
        <end position="263"/>
    </location>
</feature>
<dbReference type="InterPro" id="IPR036987">
    <property type="entry name" value="SRA-YDG_sf"/>
</dbReference>
<evidence type="ECO:0000256" key="2">
    <source>
        <dbReference type="ARBA" id="ARBA00022454"/>
    </source>
</evidence>
<dbReference type="GO" id="GO:0000775">
    <property type="term" value="C:chromosome, centromeric region"/>
    <property type="evidence" value="ECO:0007669"/>
    <property type="project" value="UniProtKB-SubCell"/>
</dbReference>
<dbReference type="Pfam" id="PF00856">
    <property type="entry name" value="SET"/>
    <property type="match status" value="1"/>
</dbReference>
<keyword evidence="3" id="KW-0489">Methyltransferase</keyword>
<dbReference type="SUPFAM" id="SSF88697">
    <property type="entry name" value="PUA domain-like"/>
    <property type="match status" value="1"/>
</dbReference>
<evidence type="ECO:0000313" key="16">
    <source>
        <dbReference type="Proteomes" id="UP000813462"/>
    </source>
</evidence>
<dbReference type="PROSITE" id="PS51575">
    <property type="entry name" value="SAM_MT43_SUVAR39_2"/>
    <property type="match status" value="1"/>
</dbReference>
<evidence type="ECO:0000259" key="12">
    <source>
        <dbReference type="PROSITE" id="PS50867"/>
    </source>
</evidence>
<dbReference type="GO" id="GO:0003690">
    <property type="term" value="F:double-stranded DNA binding"/>
    <property type="evidence" value="ECO:0007669"/>
    <property type="project" value="TreeGrafter"/>
</dbReference>
<dbReference type="SMART" id="SM00468">
    <property type="entry name" value="PreSET"/>
    <property type="match status" value="1"/>
</dbReference>
<dbReference type="EMBL" id="JAEACU010000010">
    <property type="protein sequence ID" value="KAH7516811.1"/>
    <property type="molecule type" value="Genomic_DNA"/>
</dbReference>
<feature type="domain" description="SET" evidence="11">
    <location>
        <begin position="623"/>
        <end position="771"/>
    </location>
</feature>
<evidence type="ECO:0000256" key="8">
    <source>
        <dbReference type="ARBA" id="ARBA00023328"/>
    </source>
</evidence>
<feature type="compositionally biased region" description="Basic and acidic residues" evidence="10">
    <location>
        <begin position="116"/>
        <end position="138"/>
    </location>
</feature>
<keyword evidence="6" id="KW-0156">Chromatin regulator</keyword>
<protein>
    <recommendedName>
        <fullName evidence="17">Histone-lysine N-methyltransferase, H3 lysine-9 specific SUVH4</fullName>
    </recommendedName>
</protein>
<dbReference type="InterPro" id="IPR003616">
    <property type="entry name" value="Post-SET_dom"/>
</dbReference>
<evidence type="ECO:0000256" key="9">
    <source>
        <dbReference type="PROSITE-ProRule" id="PRU00358"/>
    </source>
</evidence>
<dbReference type="InterPro" id="IPR003105">
    <property type="entry name" value="SRA_YDG"/>
</dbReference>
<evidence type="ECO:0008006" key="17">
    <source>
        <dbReference type="Google" id="ProtNLM"/>
    </source>
</evidence>
<dbReference type="AlphaFoldDB" id="A0A978UPQ9"/>
<dbReference type="PANTHER" id="PTHR45660:SF94">
    <property type="entry name" value="HISTONE-LYSINE N-METHYLTRANSFERASE, H3 LYSINE-9 SPECIFIC SUVH4"/>
    <property type="match status" value="1"/>
</dbReference>
<dbReference type="InterPro" id="IPR015947">
    <property type="entry name" value="PUA-like_sf"/>
</dbReference>
<keyword evidence="4" id="KW-0808">Transferase</keyword>
<evidence type="ECO:0000259" key="11">
    <source>
        <dbReference type="PROSITE" id="PS50280"/>
    </source>
</evidence>
<dbReference type="GO" id="GO:0008270">
    <property type="term" value="F:zinc ion binding"/>
    <property type="evidence" value="ECO:0007669"/>
    <property type="project" value="InterPro"/>
</dbReference>
<evidence type="ECO:0000259" key="14">
    <source>
        <dbReference type="PROSITE" id="PS51015"/>
    </source>
</evidence>
<dbReference type="PROSITE" id="PS50867">
    <property type="entry name" value="PRE_SET"/>
    <property type="match status" value="1"/>
</dbReference>
<dbReference type="InterPro" id="IPR025794">
    <property type="entry name" value="H3-K9-MeTrfase_plant"/>
</dbReference>
<evidence type="ECO:0000256" key="1">
    <source>
        <dbReference type="ARBA" id="ARBA00004584"/>
    </source>
</evidence>
<dbReference type="PROSITE" id="PS51015">
    <property type="entry name" value="YDG"/>
    <property type="match status" value="1"/>
</dbReference>
<keyword evidence="5" id="KW-0949">S-adenosyl-L-methionine</keyword>
<dbReference type="GO" id="GO:0042054">
    <property type="term" value="F:histone methyltransferase activity"/>
    <property type="evidence" value="ECO:0007669"/>
    <property type="project" value="InterPro"/>
</dbReference>
<keyword evidence="7 9" id="KW-0539">Nucleus</keyword>
<organism evidence="15 16">
    <name type="scientific">Ziziphus jujuba var. spinosa</name>
    <dbReference type="NCBI Taxonomy" id="714518"/>
    <lineage>
        <taxon>Eukaryota</taxon>
        <taxon>Viridiplantae</taxon>
        <taxon>Streptophyta</taxon>
        <taxon>Embryophyta</taxon>
        <taxon>Tracheophyta</taxon>
        <taxon>Spermatophyta</taxon>
        <taxon>Magnoliopsida</taxon>
        <taxon>eudicotyledons</taxon>
        <taxon>Gunneridae</taxon>
        <taxon>Pentapetalae</taxon>
        <taxon>rosids</taxon>
        <taxon>fabids</taxon>
        <taxon>Rosales</taxon>
        <taxon>Rhamnaceae</taxon>
        <taxon>Paliureae</taxon>
        <taxon>Ziziphus</taxon>
    </lineage>
</organism>
<evidence type="ECO:0000313" key="15">
    <source>
        <dbReference type="EMBL" id="KAH7516811.1"/>
    </source>
</evidence>
<dbReference type="SMART" id="SM00466">
    <property type="entry name" value="SRA"/>
    <property type="match status" value="1"/>
</dbReference>
<dbReference type="Gene3D" id="2.170.270.10">
    <property type="entry name" value="SET domain"/>
    <property type="match status" value="1"/>
</dbReference>
<feature type="domain" description="YDG" evidence="14">
    <location>
        <begin position="320"/>
        <end position="480"/>
    </location>
</feature>
<evidence type="ECO:0000259" key="13">
    <source>
        <dbReference type="PROSITE" id="PS50868"/>
    </source>
</evidence>
<accession>A0A978UPQ9</accession>
<dbReference type="PROSITE" id="PS50280">
    <property type="entry name" value="SET"/>
    <property type="match status" value="1"/>
</dbReference>
<comment type="subcellular location">
    <subcellularLocation>
        <location evidence="1">Chromosome</location>
        <location evidence="1">Centromere</location>
    </subcellularLocation>
    <subcellularLocation>
        <location evidence="9">Nucleus</location>
    </subcellularLocation>
</comment>
<evidence type="ECO:0000256" key="3">
    <source>
        <dbReference type="ARBA" id="ARBA00022603"/>
    </source>
</evidence>
<dbReference type="SUPFAM" id="SSF82199">
    <property type="entry name" value="SET domain"/>
    <property type="match status" value="1"/>
</dbReference>
<gene>
    <name evidence="15" type="ORF">FEM48_Zijuj10G0174300</name>
</gene>
<evidence type="ECO:0000256" key="10">
    <source>
        <dbReference type="SAM" id="MobiDB-lite"/>
    </source>
</evidence>
<name>A0A978UPQ9_ZIZJJ</name>
<sequence>MAKLRKGSRPNSPPSNSRLLHSSKSISICIYSSNFQSAPTLSLLIVSDLRSSCSNLYSVFDAKESANGTGRKALAVAGVKKKKKKKKNIAQGISKLETKESTNLRRCSPRIQNIPEEKRPYYGSDSKRKVEVKNEKVSAKKTKVEHHSKQGLPQSRCGVTTSDNGEDKVNGNGNGKAVVTKLTAGSKRTVVAIGDEVDWVNTGTSPVDDKGRSLTARVKEIVRKFNVHYLHFVQEELMRCGTKEKSAHDGNARRSSKRCDLKSVNKASGLEDKGAHDADAKRSSMRPDLKALNEASWWFVYHISHMRRKKEILYPEKRFGNLPGVNVGHQFFSRCEMVAIGLHSHWLNGIDYIGKTGKSTSGILQKEYKGYTFPLAVAIVLSGQYEDDVDNSEEIVYTGQGGNDLLGNKRQIEDQKMIRGNLALKNNMEQSIPVRVVRGHKCVTSYSNKLYTYDGLYKVDKYWAAKGAAGYTVYKYRLKRLPGQPVLLTNQVYFSRGQWSKLSSELPGLVCKDICDGQENICIPATNIIDDPPFAPSGFTYTKSITVESGIKIPSSAPGCNCKGKCTNPRTCSCAKLNGSDFPYVSKNGGRLVEAMDVVFECGPNCLCGPECVNRTSQQGLKYKLEVYRTQYKGWAVRSMDYIPSGAPVCEYTGLLRKTKTLDAVSGNDYIFEIDCWQTMNGLGGRERRLRDVSLPSDHADKRDGKISERPDFCIDAGSSGNVARFINHSCEPNLFVQCVLSSHHDVKFARIVLFAADNIPALQELTYDYGYALDSVVGPDGKIKKLACFCGATGCRKRLY</sequence>
<dbReference type="InterPro" id="IPR046341">
    <property type="entry name" value="SET_dom_sf"/>
</dbReference>
<evidence type="ECO:0000256" key="5">
    <source>
        <dbReference type="ARBA" id="ARBA00022691"/>
    </source>
</evidence>
<feature type="region of interest" description="Disordered" evidence="10">
    <location>
        <begin position="116"/>
        <end position="174"/>
    </location>
</feature>
<dbReference type="PROSITE" id="PS50868">
    <property type="entry name" value="POST_SET"/>
    <property type="match status" value="1"/>
</dbReference>
<proteinExistence type="predicted"/>
<reference evidence="15" key="1">
    <citation type="journal article" date="2021" name="Front. Plant Sci.">
        <title>Chromosome-Scale Genome Assembly for Chinese Sour Jujube and Insights Into Its Genome Evolution and Domestication Signature.</title>
        <authorList>
            <person name="Shen L.-Y."/>
            <person name="Luo H."/>
            <person name="Wang X.-L."/>
            <person name="Wang X.-M."/>
            <person name="Qiu X.-J."/>
            <person name="Liu H."/>
            <person name="Zhou S.-S."/>
            <person name="Jia K.-H."/>
            <person name="Nie S."/>
            <person name="Bao Y.-T."/>
            <person name="Zhang R.-G."/>
            <person name="Yun Q.-Z."/>
            <person name="Chai Y.-H."/>
            <person name="Lu J.-Y."/>
            <person name="Li Y."/>
            <person name="Zhao S.-W."/>
            <person name="Mao J.-F."/>
            <person name="Jia S.-G."/>
            <person name="Mao Y.-M."/>
        </authorList>
    </citation>
    <scope>NUCLEOTIDE SEQUENCE</scope>
    <source>
        <strain evidence="15">AT0</strain>
        <tissue evidence="15">Leaf</tissue>
    </source>
</reference>
<keyword evidence="8" id="KW-0137">Centromere</keyword>
<dbReference type="SMART" id="SM00317">
    <property type="entry name" value="SET"/>
    <property type="match status" value="1"/>
</dbReference>
<dbReference type="Pfam" id="PF02182">
    <property type="entry name" value="SAD_SRA"/>
    <property type="match status" value="1"/>
</dbReference>
<dbReference type="InterPro" id="IPR001214">
    <property type="entry name" value="SET_dom"/>
</dbReference>
<keyword evidence="2" id="KW-0158">Chromosome</keyword>
<dbReference type="GO" id="GO:0005634">
    <property type="term" value="C:nucleus"/>
    <property type="evidence" value="ECO:0007669"/>
    <property type="project" value="UniProtKB-SubCell"/>
</dbReference>
<dbReference type="Proteomes" id="UP000813462">
    <property type="component" value="Unassembled WGS sequence"/>
</dbReference>
<dbReference type="PANTHER" id="PTHR45660">
    <property type="entry name" value="HISTONE-LYSINE N-METHYLTRANSFERASE SETMAR"/>
    <property type="match status" value="1"/>
</dbReference>
<feature type="domain" description="Post-SET" evidence="13">
    <location>
        <begin position="785"/>
        <end position="801"/>
    </location>
</feature>
<dbReference type="InterPro" id="IPR007728">
    <property type="entry name" value="Pre-SET_dom"/>
</dbReference>
<dbReference type="GO" id="GO:0032259">
    <property type="term" value="P:methylation"/>
    <property type="evidence" value="ECO:0007669"/>
    <property type="project" value="UniProtKB-KW"/>
</dbReference>
<evidence type="ECO:0000256" key="4">
    <source>
        <dbReference type="ARBA" id="ARBA00022679"/>
    </source>
</evidence>
<evidence type="ECO:0000256" key="6">
    <source>
        <dbReference type="ARBA" id="ARBA00022853"/>
    </source>
</evidence>
<comment type="caution">
    <text evidence="15">The sequence shown here is derived from an EMBL/GenBank/DDBJ whole genome shotgun (WGS) entry which is preliminary data.</text>
</comment>
<feature type="domain" description="Pre-SET" evidence="12">
    <location>
        <begin position="558"/>
        <end position="620"/>
    </location>
</feature>